<dbReference type="EMBL" id="LT629710">
    <property type="protein sequence ID" value="SDP42037.1"/>
    <property type="molecule type" value="Genomic_DNA"/>
</dbReference>
<evidence type="ECO:0000256" key="1">
    <source>
        <dbReference type="SAM" id="MobiDB-lite"/>
    </source>
</evidence>
<name>A0A1H0SJZ7_9ACTN</name>
<dbReference type="OrthoDB" id="5192349at2"/>
<dbReference type="STRING" id="1090615.SAMN04515671_4148"/>
<dbReference type="Pfam" id="PF14530">
    <property type="entry name" value="DUF4439"/>
    <property type="match status" value="1"/>
</dbReference>
<dbReference type="InterPro" id="IPR009078">
    <property type="entry name" value="Ferritin-like_SF"/>
</dbReference>
<feature type="domain" description="DUF4439" evidence="2">
    <location>
        <begin position="32"/>
        <end position="166"/>
    </location>
</feature>
<dbReference type="Proteomes" id="UP000198741">
    <property type="component" value="Chromosome I"/>
</dbReference>
<accession>A0A1H0SJZ7</accession>
<sequence length="167" mass="16720">MTTPAAPTSGPSSARPTAAAPATKLASETAKALQTALAAEQVAVWAYDLVAAYDPADASLIATIRTGHLARRDATASLLVSGGSTAPIAAPAYSIPKPVTDVASARALSTTVETDCAAAWRVVIGSTDSTSLRTSALAGLSDSAVWLTQMKMAARTVPVTVALPGVS</sequence>
<dbReference type="AlphaFoldDB" id="A0A1H0SJZ7"/>
<evidence type="ECO:0000313" key="3">
    <source>
        <dbReference type="EMBL" id="SDP42037.1"/>
    </source>
</evidence>
<dbReference type="CDD" id="cd00657">
    <property type="entry name" value="Ferritin_like"/>
    <property type="match status" value="1"/>
</dbReference>
<evidence type="ECO:0000259" key="2">
    <source>
        <dbReference type="Pfam" id="PF14530"/>
    </source>
</evidence>
<organism evidence="3 4">
    <name type="scientific">Nakamurella panacisegetis</name>
    <dbReference type="NCBI Taxonomy" id="1090615"/>
    <lineage>
        <taxon>Bacteria</taxon>
        <taxon>Bacillati</taxon>
        <taxon>Actinomycetota</taxon>
        <taxon>Actinomycetes</taxon>
        <taxon>Nakamurellales</taxon>
        <taxon>Nakamurellaceae</taxon>
        <taxon>Nakamurella</taxon>
    </lineage>
</organism>
<evidence type="ECO:0000313" key="4">
    <source>
        <dbReference type="Proteomes" id="UP000198741"/>
    </source>
</evidence>
<gene>
    <name evidence="3" type="ORF">SAMN04515671_4148</name>
</gene>
<reference evidence="3 4" key="1">
    <citation type="submission" date="2016-10" db="EMBL/GenBank/DDBJ databases">
        <authorList>
            <person name="de Groot N.N."/>
        </authorList>
    </citation>
    <scope>NUCLEOTIDE SEQUENCE [LARGE SCALE GENOMIC DNA]</scope>
    <source>
        <strain evidence="4">P4-7,KCTC 19426,CECT 7604</strain>
    </source>
</reference>
<feature type="region of interest" description="Disordered" evidence="1">
    <location>
        <begin position="1"/>
        <end position="21"/>
    </location>
</feature>
<protein>
    <recommendedName>
        <fullName evidence="2">DUF4439 domain-containing protein</fullName>
    </recommendedName>
</protein>
<dbReference type="RefSeq" id="WP_157695582.1">
    <property type="nucleotide sequence ID" value="NZ_LT629710.1"/>
</dbReference>
<proteinExistence type="predicted"/>
<dbReference type="Gene3D" id="1.20.1260.10">
    <property type="match status" value="1"/>
</dbReference>
<dbReference type="InterPro" id="IPR012347">
    <property type="entry name" value="Ferritin-like"/>
</dbReference>
<dbReference type="SUPFAM" id="SSF47240">
    <property type="entry name" value="Ferritin-like"/>
    <property type="match status" value="1"/>
</dbReference>
<keyword evidence="4" id="KW-1185">Reference proteome</keyword>
<dbReference type="InterPro" id="IPR029447">
    <property type="entry name" value="DUF4439"/>
</dbReference>